<dbReference type="PROSITE" id="PS50043">
    <property type="entry name" value="HTH_LUXR_2"/>
    <property type="match status" value="1"/>
</dbReference>
<organism evidence="6 7">
    <name type="scientific">Slackia exigua (strain ATCC 700122 / DSM 15923 / CIP 105133 / JCM 11022 / KCTC 5966 / S-7)</name>
    <dbReference type="NCBI Taxonomy" id="649764"/>
    <lineage>
        <taxon>Bacteria</taxon>
        <taxon>Bacillati</taxon>
        <taxon>Actinomycetota</taxon>
        <taxon>Coriobacteriia</taxon>
        <taxon>Eggerthellales</taxon>
        <taxon>Eggerthellaceae</taxon>
        <taxon>Slackia</taxon>
    </lineage>
</organism>
<dbReference type="HOGENOM" id="CLU_027066_1_0_11"/>
<dbReference type="RefSeq" id="WP_006362958.1">
    <property type="nucleotide sequence ID" value="NZ_GG700631.1"/>
</dbReference>
<feature type="domain" description="HTH luxR-type" evidence="5">
    <location>
        <begin position="404"/>
        <end position="469"/>
    </location>
</feature>
<keyword evidence="3" id="KW-0804">Transcription</keyword>
<name>D0WIM2_SLAES</name>
<gene>
    <name evidence="6" type="ORF">HMPREF0762_01697</name>
</gene>
<dbReference type="InterPro" id="IPR000792">
    <property type="entry name" value="Tscrpt_reg_LuxR_C"/>
</dbReference>
<accession>D0WIM2</accession>
<dbReference type="GO" id="GO:0006355">
    <property type="term" value="P:regulation of DNA-templated transcription"/>
    <property type="evidence" value="ECO:0007669"/>
    <property type="project" value="InterPro"/>
</dbReference>
<keyword evidence="2" id="KW-0238">DNA-binding</keyword>
<feature type="transmembrane region" description="Helical" evidence="4">
    <location>
        <begin position="137"/>
        <end position="154"/>
    </location>
</feature>
<dbReference type="CDD" id="cd06170">
    <property type="entry name" value="LuxR_C_like"/>
    <property type="match status" value="1"/>
</dbReference>
<feature type="transmembrane region" description="Helical" evidence="4">
    <location>
        <begin position="160"/>
        <end position="181"/>
    </location>
</feature>
<keyword evidence="4" id="KW-0472">Membrane</keyword>
<comment type="caution">
    <text evidence="6">The sequence shown here is derived from an EMBL/GenBank/DDBJ whole genome shotgun (WGS) entry which is preliminary data.</text>
</comment>
<dbReference type="SMART" id="SM00421">
    <property type="entry name" value="HTH_LUXR"/>
    <property type="match status" value="1"/>
</dbReference>
<dbReference type="InterPro" id="IPR036259">
    <property type="entry name" value="MFS_trans_sf"/>
</dbReference>
<feature type="transmembrane region" description="Helical" evidence="4">
    <location>
        <begin position="49"/>
        <end position="68"/>
    </location>
</feature>
<dbReference type="OrthoDB" id="3173043at2"/>
<evidence type="ECO:0000256" key="3">
    <source>
        <dbReference type="ARBA" id="ARBA00023163"/>
    </source>
</evidence>
<feature type="transmembrane region" description="Helical" evidence="4">
    <location>
        <begin position="359"/>
        <end position="378"/>
    </location>
</feature>
<dbReference type="PRINTS" id="PR00038">
    <property type="entry name" value="HTHLUXR"/>
</dbReference>
<evidence type="ECO:0000313" key="6">
    <source>
        <dbReference type="EMBL" id="EEZ60889.1"/>
    </source>
</evidence>
<evidence type="ECO:0000256" key="4">
    <source>
        <dbReference type="SAM" id="Phobius"/>
    </source>
</evidence>
<keyword evidence="4" id="KW-1133">Transmembrane helix</keyword>
<protein>
    <submittedName>
        <fullName evidence="6">Transcriptional regulator, LuxR family</fullName>
    </submittedName>
</protein>
<feature type="transmembrane region" description="Helical" evidence="4">
    <location>
        <begin position="321"/>
        <end position="339"/>
    </location>
</feature>
<evidence type="ECO:0000256" key="1">
    <source>
        <dbReference type="ARBA" id="ARBA00023015"/>
    </source>
</evidence>
<reference evidence="6" key="1">
    <citation type="submission" date="2009-10" db="EMBL/GenBank/DDBJ databases">
        <authorList>
            <person name="Weinstock G."/>
            <person name="Sodergren E."/>
            <person name="Clifton S."/>
            <person name="Fulton L."/>
            <person name="Fulton B."/>
            <person name="Courtney L."/>
            <person name="Fronick C."/>
            <person name="Harrison M."/>
            <person name="Strong C."/>
            <person name="Farmer C."/>
            <person name="Delahaunty K."/>
            <person name="Markovic C."/>
            <person name="Hall O."/>
            <person name="Minx P."/>
            <person name="Tomlinson C."/>
            <person name="Mitreva M."/>
            <person name="Nelson J."/>
            <person name="Hou S."/>
            <person name="Wollam A."/>
            <person name="Pepin K.H."/>
            <person name="Johnson M."/>
            <person name="Bhonagiri V."/>
            <person name="Nash W.E."/>
            <person name="Warren W."/>
            <person name="Chinwalla A."/>
            <person name="Mardis E.R."/>
            <person name="Wilson R.K."/>
        </authorList>
    </citation>
    <scope>NUCLEOTIDE SEQUENCE [LARGE SCALE GENOMIC DNA]</scope>
    <source>
        <strain evidence="6">ATCC 700122</strain>
    </source>
</reference>
<keyword evidence="7" id="KW-1185">Reference proteome</keyword>
<dbReference type="STRING" id="649764.HMPREF0762_01697"/>
<evidence type="ECO:0000259" key="5">
    <source>
        <dbReference type="PROSITE" id="PS50043"/>
    </source>
</evidence>
<dbReference type="GO" id="GO:0003677">
    <property type="term" value="F:DNA binding"/>
    <property type="evidence" value="ECO:0007669"/>
    <property type="project" value="UniProtKB-KW"/>
</dbReference>
<feature type="transmembrane region" description="Helical" evidence="4">
    <location>
        <begin position="80"/>
        <end position="97"/>
    </location>
</feature>
<feature type="transmembrane region" description="Helical" evidence="4">
    <location>
        <begin position="292"/>
        <end position="314"/>
    </location>
</feature>
<feature type="transmembrane region" description="Helical" evidence="4">
    <location>
        <begin position="268"/>
        <end position="286"/>
    </location>
</feature>
<dbReference type="SUPFAM" id="SSF46894">
    <property type="entry name" value="C-terminal effector domain of the bipartite response regulators"/>
    <property type="match status" value="1"/>
</dbReference>
<evidence type="ECO:0000313" key="7">
    <source>
        <dbReference type="Proteomes" id="UP000006001"/>
    </source>
</evidence>
<dbReference type="AlphaFoldDB" id="D0WIM2"/>
<dbReference type="Pfam" id="PF00196">
    <property type="entry name" value="GerE"/>
    <property type="match status" value="1"/>
</dbReference>
<dbReference type="InterPro" id="IPR016032">
    <property type="entry name" value="Sig_transdc_resp-reg_C-effctor"/>
</dbReference>
<dbReference type="PANTHER" id="PTHR44688">
    <property type="entry name" value="DNA-BINDING TRANSCRIPTIONAL ACTIVATOR DEVR_DOSR"/>
    <property type="match status" value="1"/>
</dbReference>
<proteinExistence type="predicted"/>
<keyword evidence="1" id="KW-0805">Transcription regulation</keyword>
<feature type="transmembrane region" description="Helical" evidence="4">
    <location>
        <begin position="234"/>
        <end position="256"/>
    </location>
</feature>
<dbReference type="eggNOG" id="COG2197">
    <property type="taxonomic scope" value="Bacteria"/>
</dbReference>
<dbReference type="PANTHER" id="PTHR44688:SF16">
    <property type="entry name" value="DNA-BINDING TRANSCRIPTIONAL ACTIVATOR DEVR_DOSR"/>
    <property type="match status" value="1"/>
</dbReference>
<feature type="transmembrane region" description="Helical" evidence="4">
    <location>
        <begin position="202"/>
        <end position="222"/>
    </location>
</feature>
<evidence type="ECO:0000256" key="2">
    <source>
        <dbReference type="ARBA" id="ARBA00023125"/>
    </source>
</evidence>
<dbReference type="Gene3D" id="1.10.10.10">
    <property type="entry name" value="Winged helix-like DNA-binding domain superfamily/Winged helix DNA-binding domain"/>
    <property type="match status" value="1"/>
</dbReference>
<dbReference type="GeneID" id="85008217"/>
<dbReference type="InterPro" id="IPR036388">
    <property type="entry name" value="WH-like_DNA-bd_sf"/>
</dbReference>
<dbReference type="Proteomes" id="UP000006001">
    <property type="component" value="Unassembled WGS sequence"/>
</dbReference>
<dbReference type="SUPFAM" id="SSF103473">
    <property type="entry name" value="MFS general substrate transporter"/>
    <property type="match status" value="1"/>
</dbReference>
<sequence>MANSNRSRLLLVGFGFAAFLAMNSFSLWGFSTLPQRAFGAGAASLWCSSMMMGNVASFFMYALAAALVPKAFDRRPFPEAAGLLFAGIVLLLGFYLTDAEAMLFASGILYGIGTTCCFICWEYVFALSVAEEARKQIILGSVLAAAPFLVYVLIDRQAVLLVMLLLAMLCLASLFACLRLPDTSGAGHETGIGSRSVVMKDTLVDLAPSLFCLAMIGLASTMLESGMVVETPSFIGRGFIVYGANIASAVVLAAAWGALHRSTSITKAFMVFYPLLITALLFFPFLQGDQRMAVVFMGTFGFTLFSVVMMMSCIDCAKRTGLSLAVAYPLSAGVLYAFHHLGSDIAGLMAGSSIPRESQAITAAFLLLYGCSLAVFLINGRSGAKRQASVVVPGSDIVSARCRLIAEENGFSERQSEVFDLLAHGHDIPSIARRLYISENTVRTHAKKIYASLEVHSKQDIIDLVNPTRPVA</sequence>
<feature type="transmembrane region" description="Helical" evidence="4">
    <location>
        <begin position="103"/>
        <end position="125"/>
    </location>
</feature>
<dbReference type="EMBL" id="ACUX02000016">
    <property type="protein sequence ID" value="EEZ60889.1"/>
    <property type="molecule type" value="Genomic_DNA"/>
</dbReference>
<keyword evidence="4" id="KW-0812">Transmembrane</keyword>